<gene>
    <name evidence="1" type="ORF">BRYFOR_07422</name>
</gene>
<dbReference type="Proteomes" id="UP000005561">
    <property type="component" value="Unassembled WGS sequence"/>
</dbReference>
<evidence type="ECO:0000313" key="1">
    <source>
        <dbReference type="EMBL" id="EET60604.1"/>
    </source>
</evidence>
<dbReference type="EMBL" id="ACCL02000010">
    <property type="protein sequence ID" value="EET60604.1"/>
    <property type="molecule type" value="Genomic_DNA"/>
</dbReference>
<proteinExistence type="predicted"/>
<protein>
    <submittedName>
        <fullName evidence="1">Uncharacterized protein</fullName>
    </submittedName>
</protein>
<dbReference type="STRING" id="168384.SAMN05660368_02072"/>
<reference evidence="1" key="1">
    <citation type="submission" date="2009-07" db="EMBL/GenBank/DDBJ databases">
        <authorList>
            <person name="Weinstock G."/>
            <person name="Sodergren E."/>
            <person name="Clifton S."/>
            <person name="Fulton L."/>
            <person name="Fulton B."/>
            <person name="Courtney L."/>
            <person name="Fronick C."/>
            <person name="Harrison M."/>
            <person name="Strong C."/>
            <person name="Farmer C."/>
            <person name="Delahaunty K."/>
            <person name="Markovic C."/>
            <person name="Hall O."/>
            <person name="Minx P."/>
            <person name="Tomlinson C."/>
            <person name="Mitreva M."/>
            <person name="Nelson J."/>
            <person name="Hou S."/>
            <person name="Wollam A."/>
            <person name="Pepin K.H."/>
            <person name="Johnson M."/>
            <person name="Bhonagiri V."/>
            <person name="Nash W.E."/>
            <person name="Warren W."/>
            <person name="Chinwalla A."/>
            <person name="Mardis E.R."/>
            <person name="Wilson R.K."/>
        </authorList>
    </citation>
    <scope>NUCLEOTIDE SEQUENCE [LARGE SCALE GENOMIC DNA]</scope>
    <source>
        <strain evidence="1">DSM 14469</strain>
    </source>
</reference>
<dbReference type="AlphaFoldDB" id="C6LFL9"/>
<organism evidence="1 2">
    <name type="scientific">Marvinbryantia formatexigens DSM 14469</name>
    <dbReference type="NCBI Taxonomy" id="478749"/>
    <lineage>
        <taxon>Bacteria</taxon>
        <taxon>Bacillati</taxon>
        <taxon>Bacillota</taxon>
        <taxon>Clostridia</taxon>
        <taxon>Lachnospirales</taxon>
        <taxon>Lachnospiraceae</taxon>
        <taxon>Marvinbryantia</taxon>
    </lineage>
</organism>
<evidence type="ECO:0000313" key="2">
    <source>
        <dbReference type="Proteomes" id="UP000005561"/>
    </source>
</evidence>
<comment type="caution">
    <text evidence="1">The sequence shown here is derived from an EMBL/GenBank/DDBJ whole genome shotgun (WGS) entry which is preliminary data.</text>
</comment>
<keyword evidence="2" id="KW-1185">Reference proteome</keyword>
<sequence>MKEIFENEAAYEILKKHVPTCTKDAPGMGPAMGMSVQALLSFPQTKCPKNIREAFFKELEEANIG</sequence>
<name>C6LFL9_9FIRM</name>
<accession>C6LFL9</accession>